<accession>A0ABW3BAD9</accession>
<reference evidence="3" key="1">
    <citation type="journal article" date="2019" name="Int. J. Syst. Evol. Microbiol.">
        <title>The Global Catalogue of Microorganisms (GCM) 10K type strain sequencing project: providing services to taxonomists for standard genome sequencing and annotation.</title>
        <authorList>
            <consortium name="The Broad Institute Genomics Platform"/>
            <consortium name="The Broad Institute Genome Sequencing Center for Infectious Disease"/>
            <person name="Wu L."/>
            <person name="Ma J."/>
        </authorList>
    </citation>
    <scope>NUCLEOTIDE SEQUENCE [LARGE SCALE GENOMIC DNA]</scope>
    <source>
        <strain evidence="3">CCUG 63369</strain>
    </source>
</reference>
<dbReference type="InterPro" id="IPR001031">
    <property type="entry name" value="Thioesterase"/>
</dbReference>
<evidence type="ECO:0000259" key="1">
    <source>
        <dbReference type="SMART" id="SM00824"/>
    </source>
</evidence>
<dbReference type="SUPFAM" id="SSF53474">
    <property type="entry name" value="alpha/beta-Hydrolases"/>
    <property type="match status" value="1"/>
</dbReference>
<dbReference type="Proteomes" id="UP001596956">
    <property type="component" value="Unassembled WGS sequence"/>
</dbReference>
<evidence type="ECO:0000313" key="3">
    <source>
        <dbReference type="Proteomes" id="UP001596956"/>
    </source>
</evidence>
<organism evidence="2 3">
    <name type="scientific">Streptomonospora algeriensis</name>
    <dbReference type="NCBI Taxonomy" id="995084"/>
    <lineage>
        <taxon>Bacteria</taxon>
        <taxon>Bacillati</taxon>
        <taxon>Actinomycetota</taxon>
        <taxon>Actinomycetes</taxon>
        <taxon>Streptosporangiales</taxon>
        <taxon>Nocardiopsidaceae</taxon>
        <taxon>Streptomonospora</taxon>
    </lineage>
</organism>
<dbReference type="SMART" id="SM00824">
    <property type="entry name" value="PKS_TE"/>
    <property type="match status" value="1"/>
</dbReference>
<dbReference type="EMBL" id="JBHTHR010000018">
    <property type="protein sequence ID" value="MFD0800045.1"/>
    <property type="molecule type" value="Genomic_DNA"/>
</dbReference>
<name>A0ABW3BAD9_9ACTN</name>
<proteinExistence type="predicted"/>
<protein>
    <submittedName>
        <fullName evidence="2">Thioesterase domain-containing protein</fullName>
    </submittedName>
</protein>
<comment type="caution">
    <text evidence="2">The sequence shown here is derived from an EMBL/GenBank/DDBJ whole genome shotgun (WGS) entry which is preliminary data.</text>
</comment>
<gene>
    <name evidence="2" type="ORF">ACFQZU_01760</name>
</gene>
<sequence length="282" mass="30380">MNHTSDNLVQLRDGEEPTTALVHPASGLSTSFRRLLPHLSGRGSVYAYENLDPGPRRLCSVAALAEHYWHQLRREDPGRLILAGWSFGGPVAVAMAALAEAEGHPVLGVAAIDSGTPQLLNTRKETILGSLAGLFELDPDSFAEERKPGTDTVEGALDSIAARLRSQSGTGCVTAADLQPFADAYFWHLDAVRQGWETVRPRSPFLLIRGRDERGWHDAPEDLGWSNVLGAVPEIAWVPGTHYSLMSPDNAPFVARVLSSLAVPRNTGRSPADGPRNTGALI</sequence>
<dbReference type="Pfam" id="PF00975">
    <property type="entry name" value="Thioesterase"/>
    <property type="match status" value="1"/>
</dbReference>
<keyword evidence="3" id="KW-1185">Reference proteome</keyword>
<dbReference type="InterPro" id="IPR029058">
    <property type="entry name" value="AB_hydrolase_fold"/>
</dbReference>
<dbReference type="Gene3D" id="3.40.50.1820">
    <property type="entry name" value="alpha/beta hydrolase"/>
    <property type="match status" value="1"/>
</dbReference>
<evidence type="ECO:0000313" key="2">
    <source>
        <dbReference type="EMBL" id="MFD0800045.1"/>
    </source>
</evidence>
<feature type="domain" description="Thioesterase TesA-like" evidence="1">
    <location>
        <begin position="24"/>
        <end position="262"/>
    </location>
</feature>
<dbReference type="InterPro" id="IPR020802">
    <property type="entry name" value="TesA-like"/>
</dbReference>